<organism evidence="1 2">
    <name type="scientific">Melastoma candidum</name>
    <dbReference type="NCBI Taxonomy" id="119954"/>
    <lineage>
        <taxon>Eukaryota</taxon>
        <taxon>Viridiplantae</taxon>
        <taxon>Streptophyta</taxon>
        <taxon>Embryophyta</taxon>
        <taxon>Tracheophyta</taxon>
        <taxon>Spermatophyta</taxon>
        <taxon>Magnoliopsida</taxon>
        <taxon>eudicotyledons</taxon>
        <taxon>Gunneridae</taxon>
        <taxon>Pentapetalae</taxon>
        <taxon>rosids</taxon>
        <taxon>malvids</taxon>
        <taxon>Myrtales</taxon>
        <taxon>Melastomataceae</taxon>
        <taxon>Melastomatoideae</taxon>
        <taxon>Melastomateae</taxon>
        <taxon>Melastoma</taxon>
    </lineage>
</organism>
<dbReference type="Proteomes" id="UP001057402">
    <property type="component" value="Chromosome 4"/>
</dbReference>
<comment type="caution">
    <text evidence="1">The sequence shown here is derived from an EMBL/GenBank/DDBJ whole genome shotgun (WGS) entry which is preliminary data.</text>
</comment>
<gene>
    <name evidence="1" type="ORF">MLD38_014875</name>
</gene>
<accession>A0ACB9RIE8</accession>
<keyword evidence="2" id="KW-1185">Reference proteome</keyword>
<reference evidence="2" key="1">
    <citation type="journal article" date="2023" name="Front. Plant Sci.">
        <title>Chromosomal-level genome assembly of Melastoma candidum provides insights into trichome evolution.</title>
        <authorList>
            <person name="Zhong Y."/>
            <person name="Wu W."/>
            <person name="Sun C."/>
            <person name="Zou P."/>
            <person name="Liu Y."/>
            <person name="Dai S."/>
            <person name="Zhou R."/>
        </authorList>
    </citation>
    <scope>NUCLEOTIDE SEQUENCE [LARGE SCALE GENOMIC DNA]</scope>
</reference>
<evidence type="ECO:0000313" key="2">
    <source>
        <dbReference type="Proteomes" id="UP001057402"/>
    </source>
</evidence>
<name>A0ACB9RIE8_9MYRT</name>
<protein>
    <submittedName>
        <fullName evidence="1">Uncharacterized protein</fullName>
    </submittedName>
</protein>
<sequence length="1129" mass="124836">MVSPPPSHDDVSSNPHLTSPAETFPFVPPPSNPTIVDPNCPSSSLQVDNLPSGTISSPNPNSTPTTPHPLTTSVNFTNLVTVKLSSDNYQLWSSLMTSYLVSTDLFQYVDGTILAPSLHLSLPTGLKAANPSYPPWLKINHSVRATLLATMSQDLMMEVYDILPAYDIWSTVRSRFLENTMARELELREQLLSLRLTTQPMSTYLRDMKSVADRLNSVGKTIPPTELITYTLCGLPRDYNTLVTTLSYATVGLTFDQLRANLLNHEQRLRQQEAADSFSPPTALYSTKHSHSRGRDLTRPSPSQRGGRGRHPQSSSRHSPHAHLSNQRLNPLPSLLGRPPRNPLPSPSGYHPTRPIECQICSKQGHSAATCYQRYNQILSDVPQSFAALSMGESNGATWYPDSGATHHMTSDSGMLHSLTPYTGSNRVFVGNGSSMFIAHTGHLTLHTPHRSLHLSNVLHVPTLRHNLLSIHRLCRDNACSVIFDPSTFSIKDLLTGDNLLQQSTQGPLYPILLHSTAPPLALATSLTTPDLWHARLCHPHDDILRHLRKASHIPRTPRLSTSSPCHACCISKSTRLAFPISHTRASAPFSLLHSDVWQSPIKSNLGFRYYVLFVDDFSRYSWIFPLHSKTEVFPMFKLFYRLIQNHFSATLQTLRCDGGGEFVNLAFKEFLTLQGIALQLSCPYTPQQNGIAERKHRHLNDLARTIRLHANLPESFWVDAVLTALYTINRLPSSVLNFQLPYETLYHATPDYSLLRVFGCLCYPYLGHHSPHKLAPRSTACVFIGYSSGHKGYRCLNPQNGRVYISRHVHFHEHIFPYTSLATSSTTTTPSNNAPLITTPLILPPTTSSEKVPSTPPLHTVRSSPPPHHSQSPTLSSSPQSPPPAAAHPVTNTTLNTHPMITRRKAGKGYESDTIRTLEGTNGNFEALVGEASAEEQLFSSESRDIFSPELDGYLQWIKSQYEASSSTEGEGSSPRVHRSQVLDALVTLFCRSDISTDTLRDGMGVGFYASCLARLTSAVIISVYSGNGGVQALKGAKQLTAITMPVSQRLWCVRDREVFLLLDNPDNSCAKAAGINVSGPKPGTEINLVDALSCRKAFERGRERHSGMSRALVDGRWTLAFRDEVSC</sequence>
<evidence type="ECO:0000313" key="1">
    <source>
        <dbReference type="EMBL" id="KAI4377208.1"/>
    </source>
</evidence>
<dbReference type="EMBL" id="CM042883">
    <property type="protein sequence ID" value="KAI4377208.1"/>
    <property type="molecule type" value="Genomic_DNA"/>
</dbReference>
<proteinExistence type="predicted"/>